<evidence type="ECO:0000313" key="2">
    <source>
        <dbReference type="Proteomes" id="UP000775213"/>
    </source>
</evidence>
<dbReference type="AlphaFoldDB" id="A0AAV7FTV2"/>
<gene>
    <name evidence="1" type="ORF">IEQ34_017459</name>
</gene>
<sequence>MTGFESDNTTKPLIFDAKLLSTTQFLGFYYGLANTSNKIWVLCKDPVVIDVIADFTQCFTSFFYASSSRFARRSLWEQLPTFHFVVSLSCLIGGDFNTIYSPSEGISAANPIY</sequence>
<name>A0AAV7FTV2_DENCH</name>
<accession>A0AAV7FTV2</accession>
<keyword evidence="2" id="KW-1185">Reference proteome</keyword>
<reference evidence="1 2" key="1">
    <citation type="journal article" date="2021" name="Hortic Res">
        <title>Chromosome-scale assembly of the Dendrobium chrysotoxum genome enhances the understanding of orchid evolution.</title>
        <authorList>
            <person name="Zhang Y."/>
            <person name="Zhang G.Q."/>
            <person name="Zhang D."/>
            <person name="Liu X.D."/>
            <person name="Xu X.Y."/>
            <person name="Sun W.H."/>
            <person name="Yu X."/>
            <person name="Zhu X."/>
            <person name="Wang Z.W."/>
            <person name="Zhao X."/>
            <person name="Zhong W.Y."/>
            <person name="Chen H."/>
            <person name="Yin W.L."/>
            <person name="Huang T."/>
            <person name="Niu S.C."/>
            <person name="Liu Z.J."/>
        </authorList>
    </citation>
    <scope>NUCLEOTIDE SEQUENCE [LARGE SCALE GENOMIC DNA]</scope>
    <source>
        <strain evidence="1">Lindl</strain>
    </source>
</reference>
<organism evidence="1 2">
    <name type="scientific">Dendrobium chrysotoxum</name>
    <name type="common">Orchid</name>
    <dbReference type="NCBI Taxonomy" id="161865"/>
    <lineage>
        <taxon>Eukaryota</taxon>
        <taxon>Viridiplantae</taxon>
        <taxon>Streptophyta</taxon>
        <taxon>Embryophyta</taxon>
        <taxon>Tracheophyta</taxon>
        <taxon>Spermatophyta</taxon>
        <taxon>Magnoliopsida</taxon>
        <taxon>Liliopsida</taxon>
        <taxon>Asparagales</taxon>
        <taxon>Orchidaceae</taxon>
        <taxon>Epidendroideae</taxon>
        <taxon>Malaxideae</taxon>
        <taxon>Dendrobiinae</taxon>
        <taxon>Dendrobium</taxon>
    </lineage>
</organism>
<evidence type="ECO:0000313" key="1">
    <source>
        <dbReference type="EMBL" id="KAH0453135.1"/>
    </source>
</evidence>
<comment type="caution">
    <text evidence="1">The sequence shown here is derived from an EMBL/GenBank/DDBJ whole genome shotgun (WGS) entry which is preliminary data.</text>
</comment>
<dbReference type="Proteomes" id="UP000775213">
    <property type="component" value="Unassembled WGS sequence"/>
</dbReference>
<protein>
    <submittedName>
        <fullName evidence="1">Uncharacterized protein</fullName>
    </submittedName>
</protein>
<proteinExistence type="predicted"/>
<dbReference type="EMBL" id="JAGFBR010000016">
    <property type="protein sequence ID" value="KAH0453135.1"/>
    <property type="molecule type" value="Genomic_DNA"/>
</dbReference>